<dbReference type="EMBL" id="CM039175">
    <property type="protein sequence ID" value="KAH9738782.1"/>
    <property type="molecule type" value="Genomic_DNA"/>
</dbReference>
<reference evidence="2" key="1">
    <citation type="journal article" date="2023" name="Hortic. Res.">
        <title>A chromosome-level phased genome enabling allele-level studies in sweet orange: a case study on citrus Huanglongbing tolerance.</title>
        <authorList>
            <person name="Wu B."/>
            <person name="Yu Q."/>
            <person name="Deng Z."/>
            <person name="Duan Y."/>
            <person name="Luo F."/>
            <person name="Gmitter F. Jr."/>
        </authorList>
    </citation>
    <scope>NUCLEOTIDE SEQUENCE [LARGE SCALE GENOMIC DNA]</scope>
    <source>
        <strain evidence="2">cv. Valencia</strain>
    </source>
</reference>
<name>A0ACB8K2Z7_CITSI</name>
<accession>A0ACB8K2Z7</accession>
<sequence>MYGTGLLQLLIHSYIEIETLDVKYKWWQHWIDYVNQDQPNNTGDGSSLLEHFNSAGSSASKRPSGIDNSDLVNDATAEDPGAGPEIVDTLLEGRDYILLPQEVWNQLHSWYGGGPTLARKVISSGLSQTELAVEVYPLRLQLLVMPRGECSTIRISKKETIGELHRRACSIFYLNLEQICIWDYYGHRKHALMNDMDRTLDDANIQMDQDILVEVLDNVNGTNCKSSIQDNGFAEKKASSVLVEPSKSSLSIAGGWSASKGTSRNHSSEISTSPNLASARDSDNTLGSSGVTTRGASVGLTGLLNLGNTCFMNSAIQCLVHTPEFARYFREDYRREINWQNPLGMVGELAVAFGELLRKLWAPGRTPVAPRPFKTKLARFAPQFSGYNQHDSQELLAFLLDGLHEDLNRVKHKPYIKSKDADGRPDEEVADEYWANHIARNDSIIVDVCQKDWSYVAEYAHESYFHSPMANVHLAGLLEKPQCCCYYYNIVVFVAGPAASGVVLIINRRPIDLLSVTFDPFMYLSLPLQATTTRTMTVTVFTSDGSALPSTYTVTVPKHGRCRDLIQVLGNICSLKQSEELKVAEIQNHSIQRFLDDPLISLSTIKDDDHLAAYRVPKLVKKAVFLQLIHRLQEQEPGAAQTTSQWKAYGTPLVSSISRDDVISSGKIQSTVQRMLSPFLKKESLMHADSFDPSSMVTTVDPSGEAHSNSSSNIAKEDASSSKAVTLPNLPLQLVDESNVCFDLSVEGDKTIRIPSSSTSIVVYVDWSQKLLEKYNTHFLENLLEVFKNGPVTKKARTEPLSLYTCLEAFLREEPLVPEDMCVFVSLTVKIYVLLTYVDDVGDGDLGVLNDTRDSERRQASKKLDLWRLPEVLVIHLKRFSYSRSMKHKLETFVNFPIHDFNLTKYVANKNSSRRQLYELYALTNHYGGMGSGHYTAHIKLLDENRWYNFDDSHISPINEDDVKSAAAYVLFYRRVKSDVSNSNGVRSGGGQEDVSTWR</sequence>
<keyword evidence="2" id="KW-1185">Reference proteome</keyword>
<evidence type="ECO:0000313" key="1">
    <source>
        <dbReference type="EMBL" id="KAH9738782.1"/>
    </source>
</evidence>
<organism evidence="1 2">
    <name type="scientific">Citrus sinensis</name>
    <name type="common">Sweet orange</name>
    <name type="synonym">Citrus aurantium var. sinensis</name>
    <dbReference type="NCBI Taxonomy" id="2711"/>
    <lineage>
        <taxon>Eukaryota</taxon>
        <taxon>Viridiplantae</taxon>
        <taxon>Streptophyta</taxon>
        <taxon>Embryophyta</taxon>
        <taxon>Tracheophyta</taxon>
        <taxon>Spermatophyta</taxon>
        <taxon>Magnoliopsida</taxon>
        <taxon>eudicotyledons</taxon>
        <taxon>Gunneridae</taxon>
        <taxon>Pentapetalae</taxon>
        <taxon>rosids</taxon>
        <taxon>malvids</taxon>
        <taxon>Sapindales</taxon>
        <taxon>Rutaceae</taxon>
        <taxon>Aurantioideae</taxon>
        <taxon>Citrus</taxon>
    </lineage>
</organism>
<keyword evidence="1" id="KW-0378">Hydrolase</keyword>
<evidence type="ECO:0000313" key="2">
    <source>
        <dbReference type="Proteomes" id="UP000829398"/>
    </source>
</evidence>
<dbReference type="Proteomes" id="UP000829398">
    <property type="component" value="Chromosome 6"/>
</dbReference>
<comment type="caution">
    <text evidence="1">The sequence shown here is derived from an EMBL/GenBank/DDBJ whole genome shotgun (WGS) entry which is preliminary data.</text>
</comment>
<gene>
    <name evidence="1" type="ORF">KPL71_018906</name>
</gene>
<proteinExistence type="predicted"/>
<protein>
    <submittedName>
        <fullName evidence="1">Ubiquitin carboxyl-terminal hydrolase 5</fullName>
    </submittedName>
</protein>